<organism evidence="2 3">
    <name type="scientific">Spinacia oleracea</name>
    <name type="common">Spinach</name>
    <dbReference type="NCBI Taxonomy" id="3562"/>
    <lineage>
        <taxon>Eukaryota</taxon>
        <taxon>Viridiplantae</taxon>
        <taxon>Streptophyta</taxon>
        <taxon>Embryophyta</taxon>
        <taxon>Tracheophyta</taxon>
        <taxon>Spermatophyta</taxon>
        <taxon>Magnoliopsida</taxon>
        <taxon>eudicotyledons</taxon>
        <taxon>Gunneridae</taxon>
        <taxon>Pentapetalae</taxon>
        <taxon>Caryophyllales</taxon>
        <taxon>Chenopodiaceae</taxon>
        <taxon>Chenopodioideae</taxon>
        <taxon>Anserineae</taxon>
        <taxon>Spinacia</taxon>
    </lineage>
</organism>
<proteinExistence type="predicted"/>
<evidence type="ECO:0000256" key="1">
    <source>
        <dbReference type="SAM" id="MobiDB-lite"/>
    </source>
</evidence>
<dbReference type="GeneID" id="130461826"/>
<sequence length="129" mass="14361">MVESMLRYLHPEVFTNEVMLDIHDKVYTTLKSEYQPRQIEEEPLEDDFFQGRNTETDNYDIDDSDDAKGVEDGDDVSGSGEDDDDATEPGRDDEAAEDDDDATKPGRDDIAAEDDDDATGTGIDDDDDA</sequence>
<evidence type="ECO:0000313" key="3">
    <source>
        <dbReference type="RefSeq" id="XP_056686033.1"/>
    </source>
</evidence>
<reference evidence="3" key="2">
    <citation type="submission" date="2025-08" db="UniProtKB">
        <authorList>
            <consortium name="RefSeq"/>
        </authorList>
    </citation>
    <scope>IDENTIFICATION</scope>
    <source>
        <tissue evidence="3">Leaf</tissue>
    </source>
</reference>
<gene>
    <name evidence="3" type="primary">LOC130461826</name>
</gene>
<feature type="compositionally biased region" description="Acidic residues" evidence="1">
    <location>
        <begin position="111"/>
        <end position="129"/>
    </location>
</feature>
<dbReference type="RefSeq" id="XP_056686033.1">
    <property type="nucleotide sequence ID" value="XM_056830055.1"/>
</dbReference>
<reference evidence="2" key="1">
    <citation type="journal article" date="2021" name="Nat. Commun.">
        <title>Genomic analyses provide insights into spinach domestication and the genetic basis of agronomic traits.</title>
        <authorList>
            <person name="Cai X."/>
            <person name="Sun X."/>
            <person name="Xu C."/>
            <person name="Sun H."/>
            <person name="Wang X."/>
            <person name="Ge C."/>
            <person name="Zhang Z."/>
            <person name="Wang Q."/>
            <person name="Fei Z."/>
            <person name="Jiao C."/>
            <person name="Wang Q."/>
        </authorList>
    </citation>
    <scope>NUCLEOTIDE SEQUENCE [LARGE SCALE GENOMIC DNA]</scope>
    <source>
        <strain evidence="2">cv. Varoflay</strain>
    </source>
</reference>
<accession>A0ABM3QRQ6</accession>
<feature type="compositionally biased region" description="Acidic residues" evidence="1">
    <location>
        <begin position="72"/>
        <end position="87"/>
    </location>
</feature>
<name>A0ABM3QRQ6_SPIOL</name>
<protein>
    <submittedName>
        <fullName evidence="3">Phosphopantothenoylcysteine decarboxylase subunit VHS3-like</fullName>
    </submittedName>
</protein>
<evidence type="ECO:0000313" key="2">
    <source>
        <dbReference type="Proteomes" id="UP000813463"/>
    </source>
</evidence>
<keyword evidence="2" id="KW-1185">Reference proteome</keyword>
<dbReference type="Proteomes" id="UP000813463">
    <property type="component" value="Chromosome 5"/>
</dbReference>
<feature type="region of interest" description="Disordered" evidence="1">
    <location>
        <begin position="34"/>
        <end position="129"/>
    </location>
</feature>